<dbReference type="Proteomes" id="UP000054097">
    <property type="component" value="Unassembled WGS sequence"/>
</dbReference>
<dbReference type="OrthoDB" id="5427664at2759"/>
<keyword evidence="3" id="KW-1185">Reference proteome</keyword>
<organism evidence="2 3">
    <name type="scientific">Serendipita vermifera MAFF 305830</name>
    <dbReference type="NCBI Taxonomy" id="933852"/>
    <lineage>
        <taxon>Eukaryota</taxon>
        <taxon>Fungi</taxon>
        <taxon>Dikarya</taxon>
        <taxon>Basidiomycota</taxon>
        <taxon>Agaricomycotina</taxon>
        <taxon>Agaricomycetes</taxon>
        <taxon>Sebacinales</taxon>
        <taxon>Serendipitaceae</taxon>
        <taxon>Serendipita</taxon>
    </lineage>
</organism>
<evidence type="ECO:0000313" key="2">
    <source>
        <dbReference type="EMBL" id="KIM26617.1"/>
    </source>
</evidence>
<dbReference type="EMBL" id="KN824305">
    <property type="protein sequence ID" value="KIM26617.1"/>
    <property type="molecule type" value="Genomic_DNA"/>
</dbReference>
<dbReference type="AlphaFoldDB" id="A0A0C2XBX1"/>
<accession>A0A0C2XBX1</accession>
<reference evidence="2 3" key="1">
    <citation type="submission" date="2014-04" db="EMBL/GenBank/DDBJ databases">
        <authorList>
            <consortium name="DOE Joint Genome Institute"/>
            <person name="Kuo A."/>
            <person name="Zuccaro A."/>
            <person name="Kohler A."/>
            <person name="Nagy L.G."/>
            <person name="Floudas D."/>
            <person name="Copeland A."/>
            <person name="Barry K.W."/>
            <person name="Cichocki N."/>
            <person name="Veneault-Fourrey C."/>
            <person name="LaButti K."/>
            <person name="Lindquist E.A."/>
            <person name="Lipzen A."/>
            <person name="Lundell T."/>
            <person name="Morin E."/>
            <person name="Murat C."/>
            <person name="Sun H."/>
            <person name="Tunlid A."/>
            <person name="Henrissat B."/>
            <person name="Grigoriev I.V."/>
            <person name="Hibbett D.S."/>
            <person name="Martin F."/>
            <person name="Nordberg H.P."/>
            <person name="Cantor M.N."/>
            <person name="Hua S.X."/>
        </authorList>
    </citation>
    <scope>NUCLEOTIDE SEQUENCE [LARGE SCALE GENOMIC DNA]</scope>
    <source>
        <strain evidence="2 3">MAFF 305830</strain>
    </source>
</reference>
<sequence>MACYPNSTHSCPHVWSGCSDYGKYDCPALESDPDIAGLGVIISFTASAALALLSSLTCLLMQYHNRLDDAHNYIDNFIISKILAGYSERIHTDSEF</sequence>
<keyword evidence="1" id="KW-0472">Membrane</keyword>
<name>A0A0C2XBX1_SERVB</name>
<dbReference type="HOGENOM" id="CLU_2361047_0_0_1"/>
<feature type="transmembrane region" description="Helical" evidence="1">
    <location>
        <begin position="35"/>
        <end position="61"/>
    </location>
</feature>
<keyword evidence="1" id="KW-0812">Transmembrane</keyword>
<evidence type="ECO:0000313" key="3">
    <source>
        <dbReference type="Proteomes" id="UP000054097"/>
    </source>
</evidence>
<proteinExistence type="predicted"/>
<gene>
    <name evidence="2" type="ORF">M408DRAFT_182281</name>
</gene>
<reference evidence="3" key="2">
    <citation type="submission" date="2015-01" db="EMBL/GenBank/DDBJ databases">
        <title>Evolutionary Origins and Diversification of the Mycorrhizal Mutualists.</title>
        <authorList>
            <consortium name="DOE Joint Genome Institute"/>
            <consortium name="Mycorrhizal Genomics Consortium"/>
            <person name="Kohler A."/>
            <person name="Kuo A."/>
            <person name="Nagy L.G."/>
            <person name="Floudas D."/>
            <person name="Copeland A."/>
            <person name="Barry K.W."/>
            <person name="Cichocki N."/>
            <person name="Veneault-Fourrey C."/>
            <person name="LaButti K."/>
            <person name="Lindquist E.A."/>
            <person name="Lipzen A."/>
            <person name="Lundell T."/>
            <person name="Morin E."/>
            <person name="Murat C."/>
            <person name="Riley R."/>
            <person name="Ohm R."/>
            <person name="Sun H."/>
            <person name="Tunlid A."/>
            <person name="Henrissat B."/>
            <person name="Grigoriev I.V."/>
            <person name="Hibbett D.S."/>
            <person name="Martin F."/>
        </authorList>
    </citation>
    <scope>NUCLEOTIDE SEQUENCE [LARGE SCALE GENOMIC DNA]</scope>
    <source>
        <strain evidence="3">MAFF 305830</strain>
    </source>
</reference>
<protein>
    <submittedName>
        <fullName evidence="2">Uncharacterized protein</fullName>
    </submittedName>
</protein>
<keyword evidence="1" id="KW-1133">Transmembrane helix</keyword>
<evidence type="ECO:0000256" key="1">
    <source>
        <dbReference type="SAM" id="Phobius"/>
    </source>
</evidence>